<organism evidence="2 3">
    <name type="scientific">Glycomyces artemisiae</name>
    <dbReference type="NCBI Taxonomy" id="1076443"/>
    <lineage>
        <taxon>Bacteria</taxon>
        <taxon>Bacillati</taxon>
        <taxon>Actinomycetota</taxon>
        <taxon>Actinomycetes</taxon>
        <taxon>Glycomycetales</taxon>
        <taxon>Glycomycetaceae</taxon>
        <taxon>Glycomyces</taxon>
    </lineage>
</organism>
<proteinExistence type="predicted"/>
<dbReference type="AlphaFoldDB" id="A0A2T0USN5"/>
<dbReference type="Gene3D" id="1.10.287.1060">
    <property type="entry name" value="ESAT-6-like"/>
    <property type="match status" value="1"/>
</dbReference>
<dbReference type="RefSeq" id="WP_106363027.1">
    <property type="nucleotide sequence ID" value="NZ_PVTJ01000002.1"/>
</dbReference>
<gene>
    <name evidence="2" type="ORF">B0I28_102469</name>
</gene>
<feature type="region of interest" description="Disordered" evidence="1">
    <location>
        <begin position="81"/>
        <end position="103"/>
    </location>
</feature>
<comment type="caution">
    <text evidence="2">The sequence shown here is derived from an EMBL/GenBank/DDBJ whole genome shotgun (WGS) entry which is preliminary data.</text>
</comment>
<accession>A0A2T0USN5</accession>
<keyword evidence="3" id="KW-1185">Reference proteome</keyword>
<evidence type="ECO:0000313" key="3">
    <source>
        <dbReference type="Proteomes" id="UP000238176"/>
    </source>
</evidence>
<evidence type="ECO:0000256" key="1">
    <source>
        <dbReference type="SAM" id="MobiDB-lite"/>
    </source>
</evidence>
<dbReference type="OrthoDB" id="5188492at2"/>
<sequence length="103" mass="11549">MPKVDPEALRAYQRTVQAQLDKLEDEIISQMRNGQPLGKLPAFGVLDGSEQARTTYTTFHETTWNNLQALREALDGIVNSLEDTAKQHEDSDDASGQDFDNQL</sequence>
<reference evidence="2 3" key="1">
    <citation type="submission" date="2018-03" db="EMBL/GenBank/DDBJ databases">
        <title>Genomic Encyclopedia of Type Strains, Phase III (KMG-III): the genomes of soil and plant-associated and newly described type strains.</title>
        <authorList>
            <person name="Whitman W."/>
        </authorList>
    </citation>
    <scope>NUCLEOTIDE SEQUENCE [LARGE SCALE GENOMIC DNA]</scope>
    <source>
        <strain evidence="2 3">CGMCC 4.7067</strain>
    </source>
</reference>
<dbReference type="SUPFAM" id="SSF140453">
    <property type="entry name" value="EsxAB dimer-like"/>
    <property type="match status" value="1"/>
</dbReference>
<dbReference type="Proteomes" id="UP000238176">
    <property type="component" value="Unassembled WGS sequence"/>
</dbReference>
<protein>
    <recommendedName>
        <fullName evidence="4">PE family protein</fullName>
    </recommendedName>
</protein>
<evidence type="ECO:0008006" key="4">
    <source>
        <dbReference type="Google" id="ProtNLM"/>
    </source>
</evidence>
<dbReference type="InterPro" id="IPR036689">
    <property type="entry name" value="ESAT-6-like_sf"/>
</dbReference>
<name>A0A2T0USN5_9ACTN</name>
<evidence type="ECO:0000313" key="2">
    <source>
        <dbReference type="EMBL" id="PRY60857.1"/>
    </source>
</evidence>
<dbReference type="EMBL" id="PVTJ01000002">
    <property type="protein sequence ID" value="PRY60857.1"/>
    <property type="molecule type" value="Genomic_DNA"/>
</dbReference>